<organism evidence="2 3">
    <name type="scientific">Emiliania huxleyi (strain CCMP1516)</name>
    <dbReference type="NCBI Taxonomy" id="280463"/>
    <lineage>
        <taxon>Eukaryota</taxon>
        <taxon>Haptista</taxon>
        <taxon>Haptophyta</taxon>
        <taxon>Prymnesiophyceae</taxon>
        <taxon>Isochrysidales</taxon>
        <taxon>Noelaerhabdaceae</taxon>
        <taxon>Emiliania</taxon>
    </lineage>
</organism>
<dbReference type="AlphaFoldDB" id="A0A0D3KJG1"/>
<dbReference type="RefSeq" id="XP_005788325.1">
    <property type="nucleotide sequence ID" value="XM_005788268.1"/>
</dbReference>
<reference evidence="3" key="1">
    <citation type="journal article" date="2013" name="Nature">
        <title>Pan genome of the phytoplankton Emiliania underpins its global distribution.</title>
        <authorList>
            <person name="Read B.A."/>
            <person name="Kegel J."/>
            <person name="Klute M.J."/>
            <person name="Kuo A."/>
            <person name="Lefebvre S.C."/>
            <person name="Maumus F."/>
            <person name="Mayer C."/>
            <person name="Miller J."/>
            <person name="Monier A."/>
            <person name="Salamov A."/>
            <person name="Young J."/>
            <person name="Aguilar M."/>
            <person name="Claverie J.M."/>
            <person name="Frickenhaus S."/>
            <person name="Gonzalez K."/>
            <person name="Herman E.K."/>
            <person name="Lin Y.C."/>
            <person name="Napier J."/>
            <person name="Ogata H."/>
            <person name="Sarno A.F."/>
            <person name="Shmutz J."/>
            <person name="Schroeder D."/>
            <person name="de Vargas C."/>
            <person name="Verret F."/>
            <person name="von Dassow P."/>
            <person name="Valentin K."/>
            <person name="Van de Peer Y."/>
            <person name="Wheeler G."/>
            <person name="Dacks J.B."/>
            <person name="Delwiche C.F."/>
            <person name="Dyhrman S.T."/>
            <person name="Glockner G."/>
            <person name="John U."/>
            <person name="Richards T."/>
            <person name="Worden A.Z."/>
            <person name="Zhang X."/>
            <person name="Grigoriev I.V."/>
            <person name="Allen A.E."/>
            <person name="Bidle K."/>
            <person name="Borodovsky M."/>
            <person name="Bowler C."/>
            <person name="Brownlee C."/>
            <person name="Cock J.M."/>
            <person name="Elias M."/>
            <person name="Gladyshev V.N."/>
            <person name="Groth M."/>
            <person name="Guda C."/>
            <person name="Hadaegh A."/>
            <person name="Iglesias-Rodriguez M.D."/>
            <person name="Jenkins J."/>
            <person name="Jones B.M."/>
            <person name="Lawson T."/>
            <person name="Leese F."/>
            <person name="Lindquist E."/>
            <person name="Lobanov A."/>
            <person name="Lomsadze A."/>
            <person name="Malik S.B."/>
            <person name="Marsh M.E."/>
            <person name="Mackinder L."/>
            <person name="Mock T."/>
            <person name="Mueller-Roeber B."/>
            <person name="Pagarete A."/>
            <person name="Parker M."/>
            <person name="Probert I."/>
            <person name="Quesneville H."/>
            <person name="Raines C."/>
            <person name="Rensing S.A."/>
            <person name="Riano-Pachon D.M."/>
            <person name="Richier S."/>
            <person name="Rokitta S."/>
            <person name="Shiraiwa Y."/>
            <person name="Soanes D.M."/>
            <person name="van der Giezen M."/>
            <person name="Wahlund T.M."/>
            <person name="Williams B."/>
            <person name="Wilson W."/>
            <person name="Wolfe G."/>
            <person name="Wurch L.L."/>
        </authorList>
    </citation>
    <scope>NUCLEOTIDE SEQUENCE</scope>
</reference>
<dbReference type="EnsemblProtists" id="EOD05662">
    <property type="protein sequence ID" value="EOD05662"/>
    <property type="gene ID" value="EMIHUDRAFT_47035"/>
</dbReference>
<dbReference type="KEGG" id="ehx:EMIHUDRAFT_47052"/>
<dbReference type="EnsemblProtists" id="EOD35896">
    <property type="protein sequence ID" value="EOD35896"/>
    <property type="gene ID" value="EMIHUDRAFT_47052"/>
</dbReference>
<keyword evidence="3" id="KW-1185">Reference proteome</keyword>
<dbReference type="GeneID" id="17281167"/>
<evidence type="ECO:0000313" key="2">
    <source>
        <dbReference type="EnsemblProtists" id="EOD35896"/>
    </source>
</evidence>
<dbReference type="eggNOG" id="KOG0731">
    <property type="taxonomic scope" value="Eukaryota"/>
</dbReference>
<dbReference type="GO" id="GO:0004176">
    <property type="term" value="F:ATP-dependent peptidase activity"/>
    <property type="evidence" value="ECO:0007669"/>
    <property type="project" value="TreeGrafter"/>
</dbReference>
<dbReference type="InterPro" id="IPR027417">
    <property type="entry name" value="P-loop_NTPase"/>
</dbReference>
<dbReference type="Proteomes" id="UP000013827">
    <property type="component" value="Unassembled WGS sequence"/>
</dbReference>
<dbReference type="KEGG" id="ehx:EMIHUDRAFT_47035"/>
<dbReference type="HOGENOM" id="CLU_000688_21_7_1"/>
<dbReference type="InterPro" id="IPR003959">
    <property type="entry name" value="ATPase_AAA_core"/>
</dbReference>
<accession>A0A0D3KJG1</accession>
<dbReference type="SUPFAM" id="SSF52540">
    <property type="entry name" value="P-loop containing nucleoside triphosphate hydrolases"/>
    <property type="match status" value="1"/>
</dbReference>
<dbReference type="Gene3D" id="3.40.50.300">
    <property type="entry name" value="P-loop containing nucleotide triphosphate hydrolases"/>
    <property type="match status" value="1"/>
</dbReference>
<feature type="domain" description="ATPase AAA-type core" evidence="1">
    <location>
        <begin position="1"/>
        <end position="93"/>
    </location>
</feature>
<reference evidence="2" key="2">
    <citation type="submission" date="2024-10" db="UniProtKB">
        <authorList>
            <consortium name="EnsemblProtists"/>
        </authorList>
    </citation>
    <scope>IDENTIFICATION</scope>
</reference>
<dbReference type="RefSeq" id="XP_005758091.1">
    <property type="nucleotide sequence ID" value="XM_005758034.1"/>
</dbReference>
<dbReference type="Pfam" id="PF00004">
    <property type="entry name" value="AAA"/>
    <property type="match status" value="1"/>
</dbReference>
<dbReference type="GO" id="GO:0009535">
    <property type="term" value="C:chloroplast thylakoid membrane"/>
    <property type="evidence" value="ECO:0007669"/>
    <property type="project" value="TreeGrafter"/>
</dbReference>
<name>A0A0D3KJG1_EMIH1</name>
<dbReference type="GO" id="GO:0006508">
    <property type="term" value="P:proteolysis"/>
    <property type="evidence" value="ECO:0007669"/>
    <property type="project" value="TreeGrafter"/>
</dbReference>
<dbReference type="PANTHER" id="PTHR23076">
    <property type="entry name" value="METALLOPROTEASE M41 FTSH"/>
    <property type="match status" value="1"/>
</dbReference>
<sequence>GPPGTGKTLLAKAVAGSAGVPFLACAGSEFVEVFVGRGARRVRGVFEAAARLAPCVLFIDEIDALGSRRNEGAGGNEEHDHTLNQLLALMDGF</sequence>
<dbReference type="GO" id="GO:0016887">
    <property type="term" value="F:ATP hydrolysis activity"/>
    <property type="evidence" value="ECO:0007669"/>
    <property type="project" value="InterPro"/>
</dbReference>
<evidence type="ECO:0000313" key="3">
    <source>
        <dbReference type="Proteomes" id="UP000013827"/>
    </source>
</evidence>
<dbReference type="GeneID" id="17251754"/>
<dbReference type="PANTHER" id="PTHR23076:SF113">
    <property type="entry name" value="ATP-DEPENDENT ZINC METALLOPROTEASE FTSH 1, CHLOROPLASTIC-RELATED"/>
    <property type="match status" value="1"/>
</dbReference>
<protein>
    <recommendedName>
        <fullName evidence="1">ATPase AAA-type core domain-containing protein</fullName>
    </recommendedName>
</protein>
<dbReference type="GO" id="GO:0005524">
    <property type="term" value="F:ATP binding"/>
    <property type="evidence" value="ECO:0007669"/>
    <property type="project" value="InterPro"/>
</dbReference>
<proteinExistence type="predicted"/>
<dbReference type="PaxDb" id="2903-EOD05662"/>
<evidence type="ECO:0000259" key="1">
    <source>
        <dbReference type="Pfam" id="PF00004"/>
    </source>
</evidence>
<dbReference type="STRING" id="2903.R1FK03"/>